<evidence type="ECO:0000313" key="8">
    <source>
        <dbReference type="EMBL" id="CAB4977310.1"/>
    </source>
</evidence>
<dbReference type="EMBL" id="CAFBQX010000002">
    <property type="protein sequence ID" value="CAB5070749.1"/>
    <property type="molecule type" value="Genomic_DNA"/>
</dbReference>
<dbReference type="EMBL" id="CAESAE010000002">
    <property type="protein sequence ID" value="CAB4331900.1"/>
    <property type="molecule type" value="Genomic_DNA"/>
</dbReference>
<name>A0A6J7ALN0_9ZZZZ</name>
<evidence type="ECO:0000313" key="6">
    <source>
        <dbReference type="EMBL" id="CAB4865677.1"/>
    </source>
</evidence>
<protein>
    <submittedName>
        <fullName evidence="5">Unannotated protein</fullName>
    </submittedName>
</protein>
<evidence type="ECO:0000313" key="4">
    <source>
        <dbReference type="EMBL" id="CAB4785199.1"/>
    </source>
</evidence>
<reference evidence="5" key="1">
    <citation type="submission" date="2020-05" db="EMBL/GenBank/DDBJ databases">
        <authorList>
            <person name="Chiriac C."/>
            <person name="Salcher M."/>
            <person name="Ghai R."/>
            <person name="Kavagutti S V."/>
        </authorList>
    </citation>
    <scope>NUCLEOTIDE SEQUENCE</scope>
</reference>
<evidence type="ECO:0000313" key="1">
    <source>
        <dbReference type="EMBL" id="CAB4331900.1"/>
    </source>
</evidence>
<dbReference type="EMBL" id="CAFBLD010000004">
    <property type="protein sequence ID" value="CAB4865677.1"/>
    <property type="molecule type" value="Genomic_DNA"/>
</dbReference>
<dbReference type="EMBL" id="CAFBNH010000009">
    <property type="protein sequence ID" value="CAB4953170.1"/>
    <property type="molecule type" value="Genomic_DNA"/>
</dbReference>
<proteinExistence type="predicted"/>
<sequence length="544" mass="58255">MTKGIENMKTRHKLIAGLTIVATITGSAAANSTRLKPEYIIASTSAASIKSFAFAGDTLGGFTIRGIPDGMGTYRNTDGTITLLSNHEVPSYAPIATFAKAADKGKPILGTSITKFTLNAAGDRILRASNFISSWSFYNYNTKTYQASPVGAAPAGQALGMDNFISRFCAATLVQAGALSFKDGSTTLGYEGAVYLTGEEDGDSGYARGFAFDMDGNAINLPRVGLASWENLIPNLKPGKNTVVMGNEDGSATDSQLFMYVGTKTASGTFADKAGLTNGNLHVLNVPNIANDNAFRASYGKNKPTDVTFVQTIWDGDMKTQQADHAAKGTEFSRIEDGQWDPTNPNVYYFVTTESNKDAGATKENPLEPGVKRDGGGFWRLTFIDGQKPELGGKLELLLDGSEAPYLSKPDNMTITSDGIVLLQEDPGNSDHVSRLIAFRPQDGKLAVVAEFNSDYFAKTGSKLMTVDEETSGIIDVSSLIAKPGDKTKYFYFNAQVHTTGGYTARPDLTPKSTSGILKFNQKTLEGGAYYRLAITDWKTVFGS</sequence>
<evidence type="ECO:0000313" key="3">
    <source>
        <dbReference type="EMBL" id="CAB4725922.1"/>
    </source>
</evidence>
<dbReference type="EMBL" id="CAEZZW010000007">
    <property type="protein sequence ID" value="CAB4785199.1"/>
    <property type="molecule type" value="Genomic_DNA"/>
</dbReference>
<evidence type="ECO:0000313" key="5">
    <source>
        <dbReference type="EMBL" id="CAB4833693.1"/>
    </source>
</evidence>
<evidence type="ECO:0000313" key="9">
    <source>
        <dbReference type="EMBL" id="CAB5070749.1"/>
    </source>
</evidence>
<dbReference type="InterPro" id="IPR008557">
    <property type="entry name" value="PhoX"/>
</dbReference>
<dbReference type="Pfam" id="PF05787">
    <property type="entry name" value="PhoX"/>
    <property type="match status" value="1"/>
</dbReference>
<dbReference type="EMBL" id="CAEZYM010000007">
    <property type="protein sequence ID" value="CAB4725922.1"/>
    <property type="molecule type" value="Genomic_DNA"/>
</dbReference>
<accession>A0A6J7ALN0</accession>
<organism evidence="5">
    <name type="scientific">freshwater metagenome</name>
    <dbReference type="NCBI Taxonomy" id="449393"/>
    <lineage>
        <taxon>unclassified sequences</taxon>
        <taxon>metagenomes</taxon>
        <taxon>ecological metagenomes</taxon>
    </lineage>
</organism>
<dbReference type="EMBL" id="CAFBOC010000008">
    <property type="protein sequence ID" value="CAB4977310.1"/>
    <property type="molecule type" value="Genomic_DNA"/>
</dbReference>
<dbReference type="AlphaFoldDB" id="A0A6J7ALN0"/>
<dbReference type="EMBL" id="CAFABH010000050">
    <property type="protein sequence ID" value="CAB4833693.1"/>
    <property type="molecule type" value="Genomic_DNA"/>
</dbReference>
<gene>
    <name evidence="2" type="ORF">UFOPK2510_00683</name>
    <name evidence="3" type="ORF">UFOPK2718_00894</name>
    <name evidence="4" type="ORF">UFOPK2936_01234</name>
    <name evidence="5" type="ORF">UFOPK3174_01519</name>
    <name evidence="6" type="ORF">UFOPK3328_00751</name>
    <name evidence="7" type="ORF">UFOPK3779_01358</name>
    <name evidence="8" type="ORF">UFOPK3913_00883</name>
    <name evidence="1" type="ORF">UFOPK4107_00263</name>
    <name evidence="9" type="ORF">UFOPK4403_00453</name>
</gene>
<evidence type="ECO:0000313" key="2">
    <source>
        <dbReference type="EMBL" id="CAB4690872.1"/>
    </source>
</evidence>
<evidence type="ECO:0000313" key="7">
    <source>
        <dbReference type="EMBL" id="CAB4953170.1"/>
    </source>
</evidence>
<dbReference type="EMBL" id="CAEZXO010000003">
    <property type="protein sequence ID" value="CAB4690872.1"/>
    <property type="molecule type" value="Genomic_DNA"/>
</dbReference>